<dbReference type="PANTHER" id="PTHR46708">
    <property type="entry name" value="TENASCIN"/>
    <property type="match status" value="1"/>
</dbReference>
<dbReference type="InterPro" id="IPR050991">
    <property type="entry name" value="ECM_Regulatory_Proteins"/>
</dbReference>
<evidence type="ECO:0000256" key="4">
    <source>
        <dbReference type="ARBA" id="ARBA00022530"/>
    </source>
</evidence>
<dbReference type="AlphaFoldDB" id="R0LMA7"/>
<dbReference type="InterPro" id="IPR003961">
    <property type="entry name" value="FN3_dom"/>
</dbReference>
<dbReference type="GO" id="GO:0098966">
    <property type="term" value="C:perisynaptic extracellular matrix"/>
    <property type="evidence" value="ECO:0007669"/>
    <property type="project" value="TreeGrafter"/>
</dbReference>
<keyword evidence="9" id="KW-0325">Glycoprotein</keyword>
<dbReference type="Pfam" id="PF07974">
    <property type="entry name" value="EGF_2"/>
    <property type="match status" value="1"/>
</dbReference>
<protein>
    <submittedName>
        <fullName evidence="16">Tenascin-N</fullName>
    </submittedName>
</protein>
<dbReference type="InterPro" id="IPR013783">
    <property type="entry name" value="Ig-like_fold"/>
</dbReference>
<evidence type="ECO:0000256" key="9">
    <source>
        <dbReference type="ARBA" id="ARBA00023180"/>
    </source>
</evidence>
<evidence type="ECO:0000256" key="5">
    <source>
        <dbReference type="ARBA" id="ARBA00022536"/>
    </source>
</evidence>
<keyword evidence="4" id="KW-0272">Extracellular matrix</keyword>
<keyword evidence="5 10" id="KW-0245">EGF-like domain</keyword>
<proteinExistence type="inferred from homology"/>
<dbReference type="Gene3D" id="2.10.25.10">
    <property type="entry name" value="Laminin"/>
    <property type="match status" value="3"/>
</dbReference>
<evidence type="ECO:0000256" key="11">
    <source>
        <dbReference type="SAM" id="MobiDB-lite"/>
    </source>
</evidence>
<dbReference type="PROSITE" id="PS00022">
    <property type="entry name" value="EGF_1"/>
    <property type="match status" value="1"/>
</dbReference>
<dbReference type="GO" id="GO:0005615">
    <property type="term" value="C:extracellular space"/>
    <property type="evidence" value="ECO:0007669"/>
    <property type="project" value="TreeGrafter"/>
</dbReference>
<feature type="domain" description="Fibrinogen C-terminal" evidence="15">
    <location>
        <begin position="795"/>
        <end position="1012"/>
    </location>
</feature>
<keyword evidence="8 10" id="KW-1015">Disulfide bond</keyword>
<feature type="disulfide bond" evidence="10">
    <location>
        <begin position="219"/>
        <end position="228"/>
    </location>
</feature>
<keyword evidence="7" id="KW-0677">Repeat</keyword>
<dbReference type="InterPro" id="IPR013111">
    <property type="entry name" value="EGF_extracell"/>
</dbReference>
<comment type="similarity">
    <text evidence="2">Belongs to the tenascin family.</text>
</comment>
<dbReference type="Gene3D" id="3.90.215.10">
    <property type="entry name" value="Gamma Fibrinogen, chain A, domain 1"/>
    <property type="match status" value="1"/>
</dbReference>
<feature type="domain" description="Fibronectin type-III" evidence="14">
    <location>
        <begin position="621"/>
        <end position="708"/>
    </location>
</feature>
<reference evidence="17" key="1">
    <citation type="journal article" date="2013" name="Nat. Genet.">
        <title>The duck genome and transcriptome provide insight into an avian influenza virus reservoir species.</title>
        <authorList>
            <person name="Huang Y."/>
            <person name="Li Y."/>
            <person name="Burt D.W."/>
            <person name="Chen H."/>
            <person name="Zhang Y."/>
            <person name="Qian W."/>
            <person name="Kim H."/>
            <person name="Gan S."/>
            <person name="Zhao Y."/>
            <person name="Li J."/>
            <person name="Yi K."/>
            <person name="Feng H."/>
            <person name="Zhu P."/>
            <person name="Li B."/>
            <person name="Liu Q."/>
            <person name="Fairley S."/>
            <person name="Magor K.E."/>
            <person name="Du Z."/>
            <person name="Hu X."/>
            <person name="Goodman L."/>
            <person name="Tafer H."/>
            <person name="Vignal A."/>
            <person name="Lee T."/>
            <person name="Kim K.W."/>
            <person name="Sheng Z."/>
            <person name="An Y."/>
            <person name="Searle S."/>
            <person name="Herrero J."/>
            <person name="Groenen M.A."/>
            <person name="Crooijmans R.P."/>
            <person name="Faraut T."/>
            <person name="Cai Q."/>
            <person name="Webster R.G."/>
            <person name="Aldridge J.R."/>
            <person name="Warren W.C."/>
            <person name="Bartschat S."/>
            <person name="Kehr S."/>
            <person name="Marz M."/>
            <person name="Stadler P.F."/>
            <person name="Smith J."/>
            <person name="Kraus R.H."/>
            <person name="Zhao Y."/>
            <person name="Ren L."/>
            <person name="Fei J."/>
            <person name="Morisson M."/>
            <person name="Kaiser P."/>
            <person name="Griffin D.K."/>
            <person name="Rao M."/>
            <person name="Pitel F."/>
            <person name="Wang J."/>
            <person name="Li N."/>
        </authorList>
    </citation>
    <scope>NUCLEOTIDE SEQUENCE [LARGE SCALE GENOMIC DNA]</scope>
</reference>
<evidence type="ECO:0000256" key="10">
    <source>
        <dbReference type="PROSITE-ProRule" id="PRU00076"/>
    </source>
</evidence>
<feature type="signal peptide" evidence="12">
    <location>
        <begin position="1"/>
        <end position="24"/>
    </location>
</feature>
<dbReference type="SMART" id="SM00060">
    <property type="entry name" value="FN3"/>
    <property type="match status" value="6"/>
</dbReference>
<dbReference type="InterPro" id="IPR002049">
    <property type="entry name" value="LE_dom"/>
</dbReference>
<evidence type="ECO:0000313" key="17">
    <source>
        <dbReference type="Proteomes" id="UP000296049"/>
    </source>
</evidence>
<evidence type="ECO:0000256" key="6">
    <source>
        <dbReference type="ARBA" id="ARBA00022729"/>
    </source>
</evidence>
<sequence>MDFQSWFAFLVGVLLCCAVQTSAAQLPASDNCTSNGQRISFSHSYKIDLPTSSQIKVEADPLQHVANSEVQLDPGETEENKEQNIIFRHNIHVHKPKGDCETLAHIKGLLERMEKLEKQVAELREVCSPQKCCGGSQGISPCSGHGTFLYETCSCKCSEGWEGSDCSRPTCQCHGHGRCDGGKCVCDEPYFGEDCSQQLCPENCSGNGICDTARGVCQCYEEFTGEDCSEKRCPGDCSGNGFCDTGECYCHEGFFGPDCSQVLAPQNLRLLNSTEDSLTVSWDQMIDVDNYLISYYPVEHEMLVKQVHVPKERLSYEIEGLHPSTTYNVTLRHVKKGITSEPKHLQASTVLSAPSAIWMAEEMEHSLEVEWENPPMDVDYYKLKFRSLVEMDEKQVVVPKSSDLKSRHIMTGLKPGTEYEVTVIPVKDGKEGKPSSVSGKTGIDSPTNVVTDRVSEDTATVSWNKVEAPIDRYMVRYTSADGNIKEIEVGSENSIITLLDLKPGMEYIIHIWAEKGPQRSKKASTTAVTDIDSPAHLVTDQVTERTATISWDRVRAPIDRYMLNYTSADGDTEEIEVGKNKAATTLIELKPGTKYVIYLWAEKGTRQSKRTSTEAVTEMDSPKNLVADQVTEDSATISWDSVEAPIDRYMVSYTSADGDTKEMEVGKAKSITTLTGLNAGMKYTIHLWAELGSKQSKRASTDALTEIDPPKNLRVSYVTQSTGVVTWTPPAAQIDGYSLTYQGPDGTSKAVQLGPSEQRFVLEGLEQGAKYTIFVMAYKGDRQSRQTDSTFSTVSFLYPHPADCSQIQQNGDALSGTYTIYLNGDSSRPMQVYCDMTTDGGGWIVFQRRNTGELDFYKRWKNYVEGFGDPTGEFWLGLDQLHNLTSSSPIRYELRVDLRTANESAYAVYDFFQVASSRERYRLSVGNYRGNAGDAMTYHNGWKFTTWDRDNDVALSNCALTHHGAWWYKNCHLANLNGKYGESKHSEGVNWEPWKGHEFSIPFTEMKIRPQSSSNESILGRRKRTLQGRRKKIR</sequence>
<evidence type="ECO:0000259" key="13">
    <source>
        <dbReference type="PROSITE" id="PS50026"/>
    </source>
</evidence>
<comment type="caution">
    <text evidence="10">Lacks conserved residue(s) required for the propagation of feature annotation.</text>
</comment>
<dbReference type="InterPro" id="IPR000742">
    <property type="entry name" value="EGF"/>
</dbReference>
<feature type="non-terminal residue" evidence="16">
    <location>
        <position position="1034"/>
    </location>
</feature>
<feature type="compositionally biased region" description="Polar residues" evidence="11">
    <location>
        <begin position="435"/>
        <end position="448"/>
    </location>
</feature>
<dbReference type="InterPro" id="IPR002181">
    <property type="entry name" value="Fibrinogen_a/b/g_C_dom"/>
</dbReference>
<feature type="domain" description="Fibronectin type-III" evidence="14">
    <location>
        <begin position="264"/>
        <end position="355"/>
    </location>
</feature>
<dbReference type="PROSITE" id="PS50853">
    <property type="entry name" value="FN3"/>
    <property type="match status" value="4"/>
</dbReference>
<evidence type="ECO:0000259" key="15">
    <source>
        <dbReference type="PROSITE" id="PS51406"/>
    </source>
</evidence>
<feature type="domain" description="Fibronectin type-III" evidence="14">
    <location>
        <begin position="709"/>
        <end position="802"/>
    </location>
</feature>
<dbReference type="SUPFAM" id="SSF49265">
    <property type="entry name" value="Fibronectin type III"/>
    <property type="match status" value="3"/>
</dbReference>
<dbReference type="EMBL" id="KB743073">
    <property type="protein sequence ID" value="EOB01563.1"/>
    <property type="molecule type" value="Genomic_DNA"/>
</dbReference>
<dbReference type="Gene3D" id="2.60.40.10">
    <property type="entry name" value="Immunoglobulins"/>
    <property type="match status" value="6"/>
</dbReference>
<name>R0LMA7_ANAPL</name>
<dbReference type="Pfam" id="PF00041">
    <property type="entry name" value="fn3"/>
    <property type="match status" value="6"/>
</dbReference>
<dbReference type="FunFam" id="2.60.40.10:FF:000099">
    <property type="entry name" value="Fibronectin 1"/>
    <property type="match status" value="4"/>
</dbReference>
<dbReference type="FunFam" id="3.90.215.10:FF:000001">
    <property type="entry name" value="Tenascin isoform 1"/>
    <property type="match status" value="1"/>
</dbReference>
<dbReference type="PROSITE" id="PS51406">
    <property type="entry name" value="FIBRINOGEN_C_2"/>
    <property type="match status" value="1"/>
</dbReference>
<dbReference type="SMART" id="SM00186">
    <property type="entry name" value="FBG"/>
    <property type="match status" value="1"/>
</dbReference>
<evidence type="ECO:0000256" key="3">
    <source>
        <dbReference type="ARBA" id="ARBA00022525"/>
    </source>
</evidence>
<keyword evidence="17" id="KW-1185">Reference proteome</keyword>
<keyword evidence="3" id="KW-0964">Secreted</keyword>
<dbReference type="InterPro" id="IPR020837">
    <property type="entry name" value="Fibrinogen_CS"/>
</dbReference>
<feature type="domain" description="EGF-like" evidence="13">
    <location>
        <begin position="196"/>
        <end position="229"/>
    </location>
</feature>
<dbReference type="CDD" id="cd00055">
    <property type="entry name" value="EGF_Lam"/>
    <property type="match status" value="1"/>
</dbReference>
<evidence type="ECO:0000256" key="1">
    <source>
        <dbReference type="ARBA" id="ARBA00004498"/>
    </source>
</evidence>
<dbReference type="Pfam" id="PF23106">
    <property type="entry name" value="EGF_Teneurin"/>
    <property type="match status" value="1"/>
</dbReference>
<comment type="subcellular location">
    <subcellularLocation>
        <location evidence="1">Secreted</location>
        <location evidence="1">Extracellular space</location>
        <location evidence="1">Extracellular matrix</location>
    </subcellularLocation>
</comment>
<dbReference type="FunFam" id="2.10.25.10:FF:000001">
    <property type="entry name" value="Tenascin C"/>
    <property type="match status" value="1"/>
</dbReference>
<dbReference type="NCBIfam" id="NF040941">
    <property type="entry name" value="GGGWT_bact"/>
    <property type="match status" value="1"/>
</dbReference>
<evidence type="ECO:0000256" key="7">
    <source>
        <dbReference type="ARBA" id="ARBA00022737"/>
    </source>
</evidence>
<dbReference type="PANTHER" id="PTHR46708:SF12">
    <property type="entry name" value="TENASCIN N"/>
    <property type="match status" value="1"/>
</dbReference>
<dbReference type="CDD" id="cd00063">
    <property type="entry name" value="FN3"/>
    <property type="match status" value="6"/>
</dbReference>
<feature type="region of interest" description="Disordered" evidence="11">
    <location>
        <begin position="429"/>
        <end position="448"/>
    </location>
</feature>
<organism evidence="16 17">
    <name type="scientific">Anas platyrhynchos</name>
    <name type="common">Mallard</name>
    <name type="synonym">Anas boschas</name>
    <dbReference type="NCBI Taxonomy" id="8839"/>
    <lineage>
        <taxon>Eukaryota</taxon>
        <taxon>Metazoa</taxon>
        <taxon>Chordata</taxon>
        <taxon>Craniata</taxon>
        <taxon>Vertebrata</taxon>
        <taxon>Euteleostomi</taxon>
        <taxon>Archelosauria</taxon>
        <taxon>Archosauria</taxon>
        <taxon>Dinosauria</taxon>
        <taxon>Saurischia</taxon>
        <taxon>Theropoda</taxon>
        <taxon>Coelurosauria</taxon>
        <taxon>Aves</taxon>
        <taxon>Neognathae</taxon>
        <taxon>Galloanserae</taxon>
        <taxon>Anseriformes</taxon>
        <taxon>Anatidae</taxon>
        <taxon>Anatinae</taxon>
        <taxon>Anas</taxon>
    </lineage>
</organism>
<evidence type="ECO:0000256" key="8">
    <source>
        <dbReference type="ARBA" id="ARBA00023157"/>
    </source>
</evidence>
<feature type="domain" description="Fibronectin type-III" evidence="14">
    <location>
        <begin position="445"/>
        <end position="534"/>
    </location>
</feature>
<dbReference type="InterPro" id="IPR014716">
    <property type="entry name" value="Fibrinogen_a/b/g_C_1"/>
</dbReference>
<feature type="disulfide bond" evidence="10">
    <location>
        <begin position="200"/>
        <end position="210"/>
    </location>
</feature>
<accession>R0LMA7</accession>
<dbReference type="InterPro" id="IPR036116">
    <property type="entry name" value="FN3_sf"/>
</dbReference>
<evidence type="ECO:0000259" key="14">
    <source>
        <dbReference type="PROSITE" id="PS50853"/>
    </source>
</evidence>
<dbReference type="PROSITE" id="PS00514">
    <property type="entry name" value="FIBRINOGEN_C_1"/>
    <property type="match status" value="1"/>
</dbReference>
<dbReference type="GO" id="GO:0030155">
    <property type="term" value="P:regulation of cell adhesion"/>
    <property type="evidence" value="ECO:0007669"/>
    <property type="project" value="TreeGrafter"/>
</dbReference>
<evidence type="ECO:0000256" key="2">
    <source>
        <dbReference type="ARBA" id="ARBA00008673"/>
    </source>
</evidence>
<feature type="region of interest" description="Disordered" evidence="11">
    <location>
        <begin position="1010"/>
        <end position="1034"/>
    </location>
</feature>
<dbReference type="CDD" id="cd00087">
    <property type="entry name" value="FReD"/>
    <property type="match status" value="1"/>
</dbReference>
<dbReference type="Pfam" id="PF00147">
    <property type="entry name" value="Fibrinogen_C"/>
    <property type="match status" value="1"/>
</dbReference>
<dbReference type="InterPro" id="IPR036056">
    <property type="entry name" value="Fibrinogen-like_C"/>
</dbReference>
<feature type="compositionally biased region" description="Basic residues" evidence="11">
    <location>
        <begin position="1020"/>
        <end position="1034"/>
    </location>
</feature>
<dbReference type="PROSITE" id="PS50026">
    <property type="entry name" value="EGF_3"/>
    <property type="match status" value="1"/>
</dbReference>
<evidence type="ECO:0000313" key="16">
    <source>
        <dbReference type="EMBL" id="EOB01563.1"/>
    </source>
</evidence>
<feature type="chain" id="PRO_5004343768" evidence="12">
    <location>
        <begin position="25"/>
        <end position="1034"/>
    </location>
</feature>
<dbReference type="SUPFAM" id="SSF56496">
    <property type="entry name" value="Fibrinogen C-terminal domain-like"/>
    <property type="match status" value="1"/>
</dbReference>
<keyword evidence="6 12" id="KW-0732">Signal</keyword>
<gene>
    <name evidence="16" type="ORF">Anapl_05623</name>
</gene>
<dbReference type="Proteomes" id="UP000296049">
    <property type="component" value="Unassembled WGS sequence"/>
</dbReference>
<evidence type="ECO:0000256" key="12">
    <source>
        <dbReference type="SAM" id="SignalP"/>
    </source>
</evidence>